<dbReference type="Proteomes" id="UP000297245">
    <property type="component" value="Unassembled WGS sequence"/>
</dbReference>
<reference evidence="1 2" key="1">
    <citation type="journal article" date="2019" name="Nat. Ecol. Evol.">
        <title>Megaphylogeny resolves global patterns of mushroom evolution.</title>
        <authorList>
            <person name="Varga T."/>
            <person name="Krizsan K."/>
            <person name="Foldi C."/>
            <person name="Dima B."/>
            <person name="Sanchez-Garcia M."/>
            <person name="Sanchez-Ramirez S."/>
            <person name="Szollosi G.J."/>
            <person name="Szarkandi J.G."/>
            <person name="Papp V."/>
            <person name="Albert L."/>
            <person name="Andreopoulos W."/>
            <person name="Angelini C."/>
            <person name="Antonin V."/>
            <person name="Barry K.W."/>
            <person name="Bougher N.L."/>
            <person name="Buchanan P."/>
            <person name="Buyck B."/>
            <person name="Bense V."/>
            <person name="Catcheside P."/>
            <person name="Chovatia M."/>
            <person name="Cooper J."/>
            <person name="Damon W."/>
            <person name="Desjardin D."/>
            <person name="Finy P."/>
            <person name="Geml J."/>
            <person name="Haridas S."/>
            <person name="Hughes K."/>
            <person name="Justo A."/>
            <person name="Karasinski D."/>
            <person name="Kautmanova I."/>
            <person name="Kiss B."/>
            <person name="Kocsube S."/>
            <person name="Kotiranta H."/>
            <person name="LaButti K.M."/>
            <person name="Lechner B.E."/>
            <person name="Liimatainen K."/>
            <person name="Lipzen A."/>
            <person name="Lukacs Z."/>
            <person name="Mihaltcheva S."/>
            <person name="Morgado L.N."/>
            <person name="Niskanen T."/>
            <person name="Noordeloos M.E."/>
            <person name="Ohm R.A."/>
            <person name="Ortiz-Santana B."/>
            <person name="Ovrebo C."/>
            <person name="Racz N."/>
            <person name="Riley R."/>
            <person name="Savchenko A."/>
            <person name="Shiryaev A."/>
            <person name="Soop K."/>
            <person name="Spirin V."/>
            <person name="Szebenyi C."/>
            <person name="Tomsovsky M."/>
            <person name="Tulloss R.E."/>
            <person name="Uehling J."/>
            <person name="Grigoriev I.V."/>
            <person name="Vagvolgyi C."/>
            <person name="Papp T."/>
            <person name="Martin F.M."/>
            <person name="Miettinen O."/>
            <person name="Hibbett D.S."/>
            <person name="Nagy L.G."/>
        </authorList>
    </citation>
    <scope>NUCLEOTIDE SEQUENCE [LARGE SCALE GENOMIC DNA]</scope>
    <source>
        <strain evidence="1 2">CBS 962.96</strain>
    </source>
</reference>
<evidence type="ECO:0000313" key="1">
    <source>
        <dbReference type="EMBL" id="THU80476.1"/>
    </source>
</evidence>
<proteinExistence type="predicted"/>
<dbReference type="EMBL" id="ML179901">
    <property type="protein sequence ID" value="THU80476.1"/>
    <property type="molecule type" value="Genomic_DNA"/>
</dbReference>
<protein>
    <submittedName>
        <fullName evidence="1">Uncharacterized protein</fullName>
    </submittedName>
</protein>
<name>A0A4S8KWW7_DENBC</name>
<dbReference type="AlphaFoldDB" id="A0A4S8KWW7"/>
<dbReference type="OrthoDB" id="2654423at2759"/>
<gene>
    <name evidence="1" type="ORF">K435DRAFT_809862</name>
</gene>
<sequence length="193" mass="22921">MYRTQEQRRLANCVKSKRYYQKNADDINIRKREKHQQESKEADAQAILERKRRSENRGQEKCRYQSPLNLDLHTINTRFLKLAQASPSLFLDQLYVNYQAWLLRPESQSPLDIARLPLDELLTDIEKCSEQILNSYRCGKKYAEATGIRVALREFILCIDDLELAYLENNLTAYYIQQRLRFQNNTVLRKLST</sequence>
<accession>A0A4S8KWW7</accession>
<organism evidence="1 2">
    <name type="scientific">Dendrothele bispora (strain CBS 962.96)</name>
    <dbReference type="NCBI Taxonomy" id="1314807"/>
    <lineage>
        <taxon>Eukaryota</taxon>
        <taxon>Fungi</taxon>
        <taxon>Dikarya</taxon>
        <taxon>Basidiomycota</taxon>
        <taxon>Agaricomycotina</taxon>
        <taxon>Agaricomycetes</taxon>
        <taxon>Agaricomycetidae</taxon>
        <taxon>Agaricales</taxon>
        <taxon>Agaricales incertae sedis</taxon>
        <taxon>Dendrothele</taxon>
    </lineage>
</organism>
<evidence type="ECO:0000313" key="2">
    <source>
        <dbReference type="Proteomes" id="UP000297245"/>
    </source>
</evidence>
<keyword evidence="2" id="KW-1185">Reference proteome</keyword>